<comment type="caution">
    <text evidence="1">The sequence shown here is derived from an EMBL/GenBank/DDBJ whole genome shotgun (WGS) entry which is preliminary data.</text>
</comment>
<dbReference type="EMBL" id="STGJ01000025">
    <property type="protein sequence ID" value="TIC78553.1"/>
    <property type="molecule type" value="Genomic_DNA"/>
</dbReference>
<evidence type="ECO:0000313" key="1">
    <source>
        <dbReference type="EMBL" id="TIC78553.1"/>
    </source>
</evidence>
<evidence type="ECO:0008006" key="3">
    <source>
        <dbReference type="Google" id="ProtNLM"/>
    </source>
</evidence>
<dbReference type="OrthoDB" id="9962860at2"/>
<name>A0A4V4N6Z2_9NEIS</name>
<keyword evidence="2" id="KW-1185">Reference proteome</keyword>
<sequence length="131" mass="14149">MTTYPELVAALMRPPPDLARALAHCPELFTGYAPATRIAYDLLSTTNPDDHSRLVLVTIEEGMTPDMLVRVFPSAGVLLLEGDAASFALIGLDAEDAEAMLREPVEVCVMDHGDALFSLFGAAPFRSRKTT</sequence>
<dbReference type="RefSeq" id="WP_136555791.1">
    <property type="nucleotide sequence ID" value="NZ_STGJ01000025.1"/>
</dbReference>
<evidence type="ECO:0000313" key="2">
    <source>
        <dbReference type="Proteomes" id="UP000308891"/>
    </source>
</evidence>
<organism evidence="1 2">
    <name type="scientific">Crenobacter intestini</name>
    <dbReference type="NCBI Taxonomy" id="2563443"/>
    <lineage>
        <taxon>Bacteria</taxon>
        <taxon>Pseudomonadati</taxon>
        <taxon>Pseudomonadota</taxon>
        <taxon>Betaproteobacteria</taxon>
        <taxon>Neisseriales</taxon>
        <taxon>Neisseriaceae</taxon>
        <taxon>Crenobacter</taxon>
    </lineage>
</organism>
<accession>A0A4V4N6Z2</accession>
<protein>
    <recommendedName>
        <fullName evidence="3">SseB protein N-terminal domain-containing protein</fullName>
    </recommendedName>
</protein>
<dbReference type="Proteomes" id="UP000308891">
    <property type="component" value="Unassembled WGS sequence"/>
</dbReference>
<gene>
    <name evidence="1" type="ORF">E5K04_15670</name>
</gene>
<proteinExistence type="predicted"/>
<reference evidence="1 2" key="1">
    <citation type="submission" date="2019-04" db="EMBL/GenBank/DDBJ databases">
        <title>Crenobacter sp. nov.</title>
        <authorList>
            <person name="Shi S."/>
        </authorList>
    </citation>
    <scope>NUCLEOTIDE SEQUENCE [LARGE SCALE GENOMIC DNA]</scope>
    <source>
        <strain evidence="1 2">GY 70310</strain>
    </source>
</reference>
<dbReference type="AlphaFoldDB" id="A0A4V4N6Z2"/>